<keyword evidence="4" id="KW-0934">Plastid</keyword>
<keyword evidence="2" id="KW-0148">Chlorophyll</keyword>
<keyword evidence="8 10" id="KW-0472">Membrane</keyword>
<keyword evidence="6 10" id="KW-1133">Transmembrane helix</keyword>
<dbReference type="InterPro" id="IPR000932">
    <property type="entry name" value="PS_antenna-like"/>
</dbReference>
<feature type="non-terminal residue" evidence="11">
    <location>
        <position position="83"/>
    </location>
</feature>
<evidence type="ECO:0000256" key="7">
    <source>
        <dbReference type="ARBA" id="ARBA00022991"/>
    </source>
</evidence>
<evidence type="ECO:0000256" key="3">
    <source>
        <dbReference type="ARBA" id="ARBA00022531"/>
    </source>
</evidence>
<dbReference type="Proteomes" id="UP000593572">
    <property type="component" value="Unassembled WGS sequence"/>
</dbReference>
<evidence type="ECO:0000256" key="9">
    <source>
        <dbReference type="ARBA" id="ARBA00023276"/>
    </source>
</evidence>
<evidence type="ECO:0000313" key="12">
    <source>
        <dbReference type="Proteomes" id="UP000593572"/>
    </source>
</evidence>
<name>A0A7J8LXS6_9ROSI</name>
<evidence type="ECO:0000256" key="4">
    <source>
        <dbReference type="ARBA" id="ARBA00022640"/>
    </source>
</evidence>
<dbReference type="AlphaFoldDB" id="A0A7J8LXS6"/>
<keyword evidence="7" id="KW-0157">Chromophore</keyword>
<evidence type="ECO:0000256" key="10">
    <source>
        <dbReference type="SAM" id="Phobius"/>
    </source>
</evidence>
<keyword evidence="3" id="KW-0602">Photosynthesis</keyword>
<evidence type="ECO:0000256" key="2">
    <source>
        <dbReference type="ARBA" id="ARBA00022494"/>
    </source>
</evidence>
<gene>
    <name evidence="11" type="ORF">Golob_014355</name>
</gene>
<evidence type="ECO:0000256" key="8">
    <source>
        <dbReference type="ARBA" id="ARBA00023136"/>
    </source>
</evidence>
<reference evidence="11 12" key="1">
    <citation type="journal article" date="2019" name="Genome Biol. Evol.">
        <title>Insights into the evolution of the New World diploid cottons (Gossypium, subgenus Houzingenia) based on genome sequencing.</title>
        <authorList>
            <person name="Grover C.E."/>
            <person name="Arick M.A. 2nd"/>
            <person name="Thrash A."/>
            <person name="Conover J.L."/>
            <person name="Sanders W.S."/>
            <person name="Peterson D.G."/>
            <person name="Frelichowski J.E."/>
            <person name="Scheffler J.A."/>
            <person name="Scheffler B.E."/>
            <person name="Wendel J.F."/>
        </authorList>
    </citation>
    <scope>NUCLEOTIDE SEQUENCE [LARGE SCALE GENOMIC DNA]</scope>
    <source>
        <strain evidence="11">157</strain>
        <tissue evidence="11">Leaf</tissue>
    </source>
</reference>
<evidence type="ECO:0000256" key="5">
    <source>
        <dbReference type="ARBA" id="ARBA00022692"/>
    </source>
</evidence>
<dbReference type="GO" id="GO:0016168">
    <property type="term" value="F:chlorophyll binding"/>
    <property type="evidence" value="ECO:0007669"/>
    <property type="project" value="UniProtKB-KW"/>
</dbReference>
<evidence type="ECO:0000313" key="11">
    <source>
        <dbReference type="EMBL" id="MBA0557277.1"/>
    </source>
</evidence>
<protein>
    <submittedName>
        <fullName evidence="11">Uncharacterized protein</fullName>
    </submittedName>
</protein>
<dbReference type="GO" id="GO:0009523">
    <property type="term" value="C:photosystem II"/>
    <property type="evidence" value="ECO:0007669"/>
    <property type="project" value="UniProtKB-KW"/>
</dbReference>
<organism evidence="11 12">
    <name type="scientific">Gossypium lobatum</name>
    <dbReference type="NCBI Taxonomy" id="34289"/>
    <lineage>
        <taxon>Eukaryota</taxon>
        <taxon>Viridiplantae</taxon>
        <taxon>Streptophyta</taxon>
        <taxon>Embryophyta</taxon>
        <taxon>Tracheophyta</taxon>
        <taxon>Spermatophyta</taxon>
        <taxon>Magnoliopsida</taxon>
        <taxon>eudicotyledons</taxon>
        <taxon>Gunneridae</taxon>
        <taxon>Pentapetalae</taxon>
        <taxon>rosids</taxon>
        <taxon>malvids</taxon>
        <taxon>Malvales</taxon>
        <taxon>Malvaceae</taxon>
        <taxon>Malvoideae</taxon>
        <taxon>Gossypium</taxon>
    </lineage>
</organism>
<keyword evidence="12" id="KW-1185">Reference proteome</keyword>
<comment type="subcellular location">
    <subcellularLocation>
        <location evidence="1">Membrane</location>
        <topology evidence="1">Multi-pass membrane protein</topology>
    </subcellularLocation>
</comment>
<sequence length="83" mass="9694">RAQLGEIFELDRATLKSNDVFRSSPRGSFTFGHVSFALLFLSYTFGMVLEPYSEMFFSILIQIWMLKWNLEHSKNLGIQLQED</sequence>
<feature type="transmembrane region" description="Helical" evidence="10">
    <location>
        <begin position="29"/>
        <end position="49"/>
    </location>
</feature>
<dbReference type="GO" id="GO:0009767">
    <property type="term" value="P:photosynthetic electron transport chain"/>
    <property type="evidence" value="ECO:0007669"/>
    <property type="project" value="InterPro"/>
</dbReference>
<comment type="caution">
    <text evidence="11">The sequence shown here is derived from an EMBL/GenBank/DDBJ whole genome shotgun (WGS) entry which is preliminary data.</text>
</comment>
<keyword evidence="9" id="KW-0604">Photosystem II</keyword>
<keyword evidence="5 10" id="KW-0812">Transmembrane</keyword>
<dbReference type="SUPFAM" id="SSF161077">
    <property type="entry name" value="Photosystem II antenna protein-like"/>
    <property type="match status" value="1"/>
</dbReference>
<dbReference type="InterPro" id="IPR036001">
    <property type="entry name" value="PS_II_antenna-like_sf"/>
</dbReference>
<dbReference type="EMBL" id="JABEZX010000006">
    <property type="protein sequence ID" value="MBA0557277.1"/>
    <property type="molecule type" value="Genomic_DNA"/>
</dbReference>
<accession>A0A7J8LXS6</accession>
<proteinExistence type="predicted"/>
<dbReference type="Pfam" id="PF00421">
    <property type="entry name" value="PSII"/>
    <property type="match status" value="1"/>
</dbReference>
<evidence type="ECO:0000256" key="1">
    <source>
        <dbReference type="ARBA" id="ARBA00004141"/>
    </source>
</evidence>
<evidence type="ECO:0000256" key="6">
    <source>
        <dbReference type="ARBA" id="ARBA00022989"/>
    </source>
</evidence>
<feature type="non-terminal residue" evidence="11">
    <location>
        <position position="1"/>
    </location>
</feature>